<reference evidence="3" key="1">
    <citation type="journal article" date="2019" name="Plant Biotechnol. J.">
        <title>Genome sequencing of the Australian wild diploid species Gossypium australe highlights disease resistance and delayed gland morphogenesis.</title>
        <authorList>
            <person name="Cai Y."/>
            <person name="Cai X."/>
            <person name="Wang Q."/>
            <person name="Wang P."/>
            <person name="Zhang Y."/>
            <person name="Cai C."/>
            <person name="Xu Y."/>
            <person name="Wang K."/>
            <person name="Zhou Z."/>
            <person name="Wang C."/>
            <person name="Geng S."/>
            <person name="Li B."/>
            <person name="Dong Q."/>
            <person name="Hou Y."/>
            <person name="Wang H."/>
            <person name="Ai P."/>
            <person name="Liu Z."/>
            <person name="Yi F."/>
            <person name="Sun M."/>
            <person name="An G."/>
            <person name="Cheng J."/>
            <person name="Zhang Y."/>
            <person name="Shi Q."/>
            <person name="Xie Y."/>
            <person name="Shi X."/>
            <person name="Chang Y."/>
            <person name="Huang F."/>
            <person name="Chen Y."/>
            <person name="Hong S."/>
            <person name="Mi L."/>
            <person name="Sun Q."/>
            <person name="Zhang L."/>
            <person name="Zhou B."/>
            <person name="Peng R."/>
            <person name="Zhang X."/>
            <person name="Liu F."/>
        </authorList>
    </citation>
    <scope>NUCLEOTIDE SEQUENCE [LARGE SCALE GENOMIC DNA]</scope>
    <source>
        <strain evidence="3">cv. PA1801</strain>
    </source>
</reference>
<dbReference type="Proteomes" id="UP000325315">
    <property type="component" value="Unassembled WGS sequence"/>
</dbReference>
<dbReference type="Gene3D" id="3.30.420.10">
    <property type="entry name" value="Ribonuclease H-like superfamily/Ribonuclease H"/>
    <property type="match status" value="1"/>
</dbReference>
<dbReference type="GO" id="GO:0015074">
    <property type="term" value="P:DNA integration"/>
    <property type="evidence" value="ECO:0007669"/>
    <property type="project" value="InterPro"/>
</dbReference>
<dbReference type="InterPro" id="IPR036397">
    <property type="entry name" value="RNaseH_sf"/>
</dbReference>
<feature type="domain" description="Integrase catalytic" evidence="1">
    <location>
        <begin position="1"/>
        <end position="144"/>
    </location>
</feature>
<dbReference type="InterPro" id="IPR039537">
    <property type="entry name" value="Retrotran_Ty1/copia-like"/>
</dbReference>
<dbReference type="SUPFAM" id="SSF53098">
    <property type="entry name" value="Ribonuclease H-like"/>
    <property type="match status" value="1"/>
</dbReference>
<accession>A0A5B6VTF6</accession>
<evidence type="ECO:0000313" key="2">
    <source>
        <dbReference type="EMBL" id="KAA3472441.1"/>
    </source>
</evidence>
<sequence>MAQMVSEELVENFINSVQHDKHKSEVAQVFLKFKATTEIETGYKLKTIRSDNRAEYTSAQFQALCTDAGIKHQLTNVYTPQQNGASEKRNKSLMEMARCLLFEKNMPKTLWAEVVNTAVYLQNRLPTKERNQPEATSEELVTNLDEADQIGTEMDIDDMLVRGTRPLAEIYKRAQVAIVEPTCFEEAEGQQGWKQAMLDEIKMIEKN</sequence>
<dbReference type="AlphaFoldDB" id="A0A5B6VTF6"/>
<dbReference type="GO" id="GO:0016301">
    <property type="term" value="F:kinase activity"/>
    <property type="evidence" value="ECO:0007669"/>
    <property type="project" value="UniProtKB-KW"/>
</dbReference>
<proteinExistence type="predicted"/>
<keyword evidence="2" id="KW-0675">Receptor</keyword>
<evidence type="ECO:0000259" key="1">
    <source>
        <dbReference type="PROSITE" id="PS50994"/>
    </source>
</evidence>
<name>A0A5B6VTF6_9ROSI</name>
<keyword evidence="2" id="KW-0418">Kinase</keyword>
<dbReference type="PROSITE" id="PS50994">
    <property type="entry name" value="INTEGRASE"/>
    <property type="match status" value="1"/>
</dbReference>
<dbReference type="OrthoDB" id="1002641at2759"/>
<dbReference type="PANTHER" id="PTHR42648:SF18">
    <property type="entry name" value="RETROTRANSPOSON, UNCLASSIFIED-LIKE PROTEIN"/>
    <property type="match status" value="1"/>
</dbReference>
<comment type="caution">
    <text evidence="2">The sequence shown here is derived from an EMBL/GenBank/DDBJ whole genome shotgun (WGS) entry which is preliminary data.</text>
</comment>
<organism evidence="2 3">
    <name type="scientific">Gossypium australe</name>
    <dbReference type="NCBI Taxonomy" id="47621"/>
    <lineage>
        <taxon>Eukaryota</taxon>
        <taxon>Viridiplantae</taxon>
        <taxon>Streptophyta</taxon>
        <taxon>Embryophyta</taxon>
        <taxon>Tracheophyta</taxon>
        <taxon>Spermatophyta</taxon>
        <taxon>Magnoliopsida</taxon>
        <taxon>eudicotyledons</taxon>
        <taxon>Gunneridae</taxon>
        <taxon>Pentapetalae</taxon>
        <taxon>rosids</taxon>
        <taxon>malvids</taxon>
        <taxon>Malvales</taxon>
        <taxon>Malvaceae</taxon>
        <taxon>Malvoideae</taxon>
        <taxon>Gossypium</taxon>
    </lineage>
</organism>
<evidence type="ECO:0000313" key="3">
    <source>
        <dbReference type="Proteomes" id="UP000325315"/>
    </source>
</evidence>
<dbReference type="EMBL" id="SMMG02000005">
    <property type="protein sequence ID" value="KAA3472441.1"/>
    <property type="molecule type" value="Genomic_DNA"/>
</dbReference>
<keyword evidence="2" id="KW-0808">Transferase</keyword>
<dbReference type="PANTHER" id="PTHR42648">
    <property type="entry name" value="TRANSPOSASE, PUTATIVE-RELATED"/>
    <property type="match status" value="1"/>
</dbReference>
<dbReference type="GO" id="GO:0003676">
    <property type="term" value="F:nucleic acid binding"/>
    <property type="evidence" value="ECO:0007669"/>
    <property type="project" value="InterPro"/>
</dbReference>
<dbReference type="InterPro" id="IPR001584">
    <property type="entry name" value="Integrase_cat-core"/>
</dbReference>
<protein>
    <submittedName>
        <fullName evidence="2">Cysteine-rich RLK (RECEPTOR-like protein kinase) 8</fullName>
    </submittedName>
</protein>
<keyword evidence="3" id="KW-1185">Reference proteome</keyword>
<gene>
    <name evidence="2" type="ORF">EPI10_022922</name>
</gene>
<dbReference type="InterPro" id="IPR012337">
    <property type="entry name" value="RNaseH-like_sf"/>
</dbReference>